<evidence type="ECO:0000256" key="10">
    <source>
        <dbReference type="ARBA" id="ARBA00022982"/>
    </source>
</evidence>
<name>A0A0U2F0M7_9HEMI</name>
<dbReference type="GO" id="GO:0005743">
    <property type="term" value="C:mitochondrial inner membrane"/>
    <property type="evidence" value="ECO:0007669"/>
    <property type="project" value="UniProtKB-SubCell"/>
</dbReference>
<evidence type="ECO:0000256" key="1">
    <source>
        <dbReference type="ARBA" id="ARBA00003257"/>
    </source>
</evidence>
<feature type="domain" description="NADH dehydrogenase subunit 5 C-terminal" evidence="20">
    <location>
        <begin position="387"/>
        <end position="557"/>
    </location>
</feature>
<comment type="subcellular location">
    <subcellularLocation>
        <location evidence="2">Mitochondrion inner membrane</location>
        <topology evidence="2">Multi-pass membrane protein</topology>
    </subcellularLocation>
</comment>
<feature type="transmembrane region" description="Helical" evidence="18">
    <location>
        <begin position="371"/>
        <end position="393"/>
    </location>
</feature>
<accession>A0A0U2F0M7</accession>
<dbReference type="PRINTS" id="PR01434">
    <property type="entry name" value="NADHDHGNASE5"/>
</dbReference>
<dbReference type="GO" id="GO:0015990">
    <property type="term" value="P:electron transport coupled proton transport"/>
    <property type="evidence" value="ECO:0007669"/>
    <property type="project" value="TreeGrafter"/>
</dbReference>
<evidence type="ECO:0000256" key="14">
    <source>
        <dbReference type="ARBA" id="ARBA00023128"/>
    </source>
</evidence>
<evidence type="ECO:0000256" key="7">
    <source>
        <dbReference type="ARBA" id="ARBA00022692"/>
    </source>
</evidence>
<dbReference type="GO" id="GO:0003954">
    <property type="term" value="F:NADH dehydrogenase activity"/>
    <property type="evidence" value="ECO:0007669"/>
    <property type="project" value="TreeGrafter"/>
</dbReference>
<evidence type="ECO:0000256" key="4">
    <source>
        <dbReference type="ARBA" id="ARBA00021096"/>
    </source>
</evidence>
<feature type="transmembrane region" description="Helical" evidence="18">
    <location>
        <begin position="537"/>
        <end position="555"/>
    </location>
</feature>
<dbReference type="PANTHER" id="PTHR42829">
    <property type="entry name" value="NADH-UBIQUINONE OXIDOREDUCTASE CHAIN 5"/>
    <property type="match status" value="1"/>
</dbReference>
<keyword evidence="10" id="KW-0249">Electron transport</keyword>
<keyword evidence="9" id="KW-1278">Translocase</keyword>
<feature type="transmembrane region" description="Helical" evidence="18">
    <location>
        <begin position="327"/>
        <end position="351"/>
    </location>
</feature>
<dbReference type="GO" id="GO:0008137">
    <property type="term" value="F:NADH dehydrogenase (ubiquinone) activity"/>
    <property type="evidence" value="ECO:0007669"/>
    <property type="project" value="UniProtKB-EC"/>
</dbReference>
<evidence type="ECO:0000256" key="3">
    <source>
        <dbReference type="ARBA" id="ARBA00012944"/>
    </source>
</evidence>
<feature type="transmembrane region" description="Helical" evidence="18">
    <location>
        <begin position="291"/>
        <end position="315"/>
    </location>
</feature>
<feature type="transmembrane region" description="Helical" evidence="18">
    <location>
        <begin position="7"/>
        <end position="31"/>
    </location>
</feature>
<feature type="transmembrane region" description="Helical" evidence="18">
    <location>
        <begin position="266"/>
        <end position="285"/>
    </location>
</feature>
<evidence type="ECO:0000256" key="16">
    <source>
        <dbReference type="ARBA" id="ARBA00031027"/>
    </source>
</evidence>
<evidence type="ECO:0000256" key="8">
    <source>
        <dbReference type="ARBA" id="ARBA00022792"/>
    </source>
</evidence>
<keyword evidence="15 18" id="KW-0472">Membrane</keyword>
<keyword evidence="8" id="KW-0999">Mitochondrion inner membrane</keyword>
<feature type="transmembrane region" description="Helical" evidence="18">
    <location>
        <begin position="414"/>
        <end position="437"/>
    </location>
</feature>
<geneLocation type="mitochondrion" evidence="21"/>
<dbReference type="Pfam" id="PF06455">
    <property type="entry name" value="NADH5_C"/>
    <property type="match status" value="1"/>
</dbReference>
<gene>
    <name evidence="21" type="primary">nad5</name>
</gene>
<evidence type="ECO:0000256" key="12">
    <source>
        <dbReference type="ARBA" id="ARBA00023027"/>
    </source>
</evidence>
<dbReference type="GO" id="GO:0042773">
    <property type="term" value="P:ATP synthesis coupled electron transport"/>
    <property type="evidence" value="ECO:0007669"/>
    <property type="project" value="InterPro"/>
</dbReference>
<keyword evidence="11 18" id="KW-1133">Transmembrane helix</keyword>
<feature type="transmembrane region" description="Helical" evidence="18">
    <location>
        <begin position="153"/>
        <end position="175"/>
    </location>
</feature>
<comment type="function">
    <text evidence="1">Core subunit of the mitochondrial membrane respiratory chain NADH dehydrogenase (Complex I) that is believed to belong to the minimal assembly required for catalysis. Complex I functions in the transfer of electrons from NADH to the respiratory chain. The immediate electron acceptor for the enzyme is believed to be ubiquinone.</text>
</comment>
<keyword evidence="12" id="KW-0520">NAD</keyword>
<feature type="transmembrane region" description="Helical" evidence="18">
    <location>
        <begin position="239"/>
        <end position="259"/>
    </location>
</feature>
<dbReference type="AlphaFoldDB" id="A0A0U2F0M7"/>
<keyword evidence="14 21" id="KW-0496">Mitochondrion</keyword>
<sequence>MIKLNFYYLWFIMLFLLSIIFFMLSMFLVYNNSIYFFEYNLYFINSLNFCYLIYMDWISLSFISVVFFISSMVVFYSMQYMGWLSYSSIRFLFLVLLFVFSMFLMIMSPNLISILLGWDGLGLVSYCLVVYYSSMKSYLAGLITCLTNRLGDVGLLISICWMLSYGSWHFLFYPGFYEDNIYLLVSLSCFTKSAQIPFSCWLPAAMAAPTPVSALVHSSTLVTAGVYLLIRFYDYFNFNMYMIYISLMTMIMSSVCALFEYDLKKIIALSTLSQLGLMMLSLFIGLKDLTYFHLITHAMFKSLLFLCSGIFIYYMNDIQDIRMMGSVCVNLPLTTACFNISSLSLCGMPFLSGFYSKDLILESGLFNNLNLFIFVLFYMSLGLTSSYSLRLFYYTMIYPMHCYSFYLIDEKIDFMKFSIYMLTVFSIIVGCLFMWVVNFDLFFLLLPLNLKLLTLFSIFVGVWLSFEMMFISYMFMTSFYFFNSYMWFMYSHSFILYNFFYYLSVNSSNKILGWGEYYGAYGLSFFLLKFSNNLQSYFSSSMKIYLLMFIFWIMILI</sequence>
<protein>
    <recommendedName>
        <fullName evidence="4">NADH-ubiquinone oxidoreductase chain 5</fullName>
        <ecNumber evidence="3">7.1.1.2</ecNumber>
    </recommendedName>
    <alternativeName>
        <fullName evidence="16">NADH dehydrogenase subunit 5</fullName>
    </alternativeName>
</protein>
<evidence type="ECO:0000256" key="9">
    <source>
        <dbReference type="ARBA" id="ARBA00022967"/>
    </source>
</evidence>
<evidence type="ECO:0000256" key="18">
    <source>
        <dbReference type="SAM" id="Phobius"/>
    </source>
</evidence>
<feature type="transmembrane region" description="Helical" evidence="18">
    <location>
        <begin position="51"/>
        <end position="76"/>
    </location>
</feature>
<keyword evidence="6" id="KW-0679">Respiratory chain</keyword>
<evidence type="ECO:0000256" key="13">
    <source>
        <dbReference type="ARBA" id="ARBA00023075"/>
    </source>
</evidence>
<evidence type="ECO:0000256" key="2">
    <source>
        <dbReference type="ARBA" id="ARBA00004448"/>
    </source>
</evidence>
<evidence type="ECO:0000256" key="17">
    <source>
        <dbReference type="ARBA" id="ARBA00049551"/>
    </source>
</evidence>
<feature type="transmembrane region" description="Helical" evidence="18">
    <location>
        <begin position="452"/>
        <end position="475"/>
    </location>
</feature>
<proteinExistence type="predicted"/>
<feature type="transmembrane region" description="Helical" evidence="18">
    <location>
        <begin position="88"/>
        <end position="106"/>
    </location>
</feature>
<dbReference type="EMBL" id="KR024406">
    <property type="protein sequence ID" value="AKU47324.1"/>
    <property type="molecule type" value="Genomic_DNA"/>
</dbReference>
<comment type="catalytic activity">
    <reaction evidence="17">
        <text>a ubiquinone + NADH + 5 H(+)(in) = a ubiquinol + NAD(+) + 4 H(+)(out)</text>
        <dbReference type="Rhea" id="RHEA:29091"/>
        <dbReference type="Rhea" id="RHEA-COMP:9565"/>
        <dbReference type="Rhea" id="RHEA-COMP:9566"/>
        <dbReference type="ChEBI" id="CHEBI:15378"/>
        <dbReference type="ChEBI" id="CHEBI:16389"/>
        <dbReference type="ChEBI" id="CHEBI:17976"/>
        <dbReference type="ChEBI" id="CHEBI:57540"/>
        <dbReference type="ChEBI" id="CHEBI:57945"/>
        <dbReference type="EC" id="7.1.1.2"/>
    </reaction>
</comment>
<keyword evidence="5" id="KW-0813">Transport</keyword>
<keyword evidence="7 18" id="KW-0812">Transmembrane</keyword>
<evidence type="ECO:0000259" key="20">
    <source>
        <dbReference type="Pfam" id="PF06455"/>
    </source>
</evidence>
<feature type="transmembrane region" description="Helical" evidence="18">
    <location>
        <begin position="112"/>
        <end position="132"/>
    </location>
</feature>
<dbReference type="InterPro" id="IPR001750">
    <property type="entry name" value="ND/Mrp_TM"/>
</dbReference>
<keyword evidence="13" id="KW-0830">Ubiquinone</keyword>
<dbReference type="Pfam" id="PF00361">
    <property type="entry name" value="Proton_antipo_M"/>
    <property type="match status" value="1"/>
</dbReference>
<feature type="transmembrane region" description="Helical" evidence="18">
    <location>
        <begin position="487"/>
        <end position="505"/>
    </location>
</feature>
<evidence type="ECO:0000256" key="5">
    <source>
        <dbReference type="ARBA" id="ARBA00022448"/>
    </source>
</evidence>
<dbReference type="EC" id="7.1.1.2" evidence="3"/>
<evidence type="ECO:0000256" key="15">
    <source>
        <dbReference type="ARBA" id="ARBA00023136"/>
    </source>
</evidence>
<evidence type="ECO:0000259" key="19">
    <source>
        <dbReference type="Pfam" id="PF00361"/>
    </source>
</evidence>
<dbReference type="InterPro" id="IPR010934">
    <property type="entry name" value="NADH_DH_su5_C"/>
</dbReference>
<feature type="transmembrane region" description="Helical" evidence="18">
    <location>
        <begin position="511"/>
        <end position="530"/>
    </location>
</feature>
<organism evidence="21">
    <name type="scientific">Idioscopus nitidulus</name>
    <dbReference type="NCBI Taxonomy" id="1561089"/>
    <lineage>
        <taxon>Eukaryota</taxon>
        <taxon>Metazoa</taxon>
        <taxon>Ecdysozoa</taxon>
        <taxon>Arthropoda</taxon>
        <taxon>Hexapoda</taxon>
        <taxon>Insecta</taxon>
        <taxon>Pterygota</taxon>
        <taxon>Neoptera</taxon>
        <taxon>Paraneoptera</taxon>
        <taxon>Hemiptera</taxon>
        <taxon>Auchenorrhyncha</taxon>
        <taxon>Membracoidea</taxon>
        <taxon>Cicadellidae</taxon>
        <taxon>Eurymelinae</taxon>
        <taxon>Idiocerini</taxon>
        <taxon>Idioscopus</taxon>
    </lineage>
</organism>
<evidence type="ECO:0000256" key="11">
    <source>
        <dbReference type="ARBA" id="ARBA00022989"/>
    </source>
</evidence>
<evidence type="ECO:0000313" key="21">
    <source>
        <dbReference type="EMBL" id="AKU47324.1"/>
    </source>
</evidence>
<feature type="domain" description="NADH:quinone oxidoreductase/Mrp antiporter transmembrane" evidence="19">
    <location>
        <begin position="108"/>
        <end position="376"/>
    </location>
</feature>
<feature type="transmembrane region" description="Helical" evidence="18">
    <location>
        <begin position="214"/>
        <end position="233"/>
    </location>
</feature>
<feature type="transmembrane region" description="Helical" evidence="18">
    <location>
        <begin position="181"/>
        <end position="202"/>
    </location>
</feature>
<evidence type="ECO:0000256" key="6">
    <source>
        <dbReference type="ARBA" id="ARBA00022660"/>
    </source>
</evidence>
<dbReference type="PANTHER" id="PTHR42829:SF2">
    <property type="entry name" value="NADH-UBIQUINONE OXIDOREDUCTASE CHAIN 5"/>
    <property type="match status" value="1"/>
</dbReference>
<dbReference type="InterPro" id="IPR003945">
    <property type="entry name" value="NU5C-like"/>
</dbReference>
<reference evidence="21" key="1">
    <citation type="submission" date="2015-03" db="EMBL/GenBank/DDBJ databases">
        <title>The mitochondrial genome of the Mango hopper, Idioscopus nitidulus (Hemiptera:Cicadellidae): complete DNA sequence, genome organization, and phylogenetic analysis with other Cicadellids using nextgen DNA sequencing.</title>
        <authorList>
            <person name="Choudhary J.S."/>
            <person name="Naaz N."/>
            <person name="Prabhakar C.S."/>
            <person name="Das B."/>
            <person name="Bhatt B.P."/>
        </authorList>
    </citation>
    <scope>NUCLEOTIDE SEQUENCE</scope>
</reference>